<evidence type="ECO:0000313" key="3">
    <source>
        <dbReference type="EMBL" id="CAF4003838.1"/>
    </source>
</evidence>
<sequence>MTTPAEIIEEKNKEIMLLWESKRMKELTTKFYAPNACLSDAGTSYNGHDEILNACEKWQDGKIEVTPVNTSSPSDDCVIQKCAGKWDGKDREGKVTWKKIDGDWKIVHEEWN</sequence>
<evidence type="ECO:0000313" key="4">
    <source>
        <dbReference type="EMBL" id="CAF4035483.1"/>
    </source>
</evidence>
<gene>
    <name evidence="3" type="ORF">FNK824_LOCUS26099</name>
    <name evidence="4" type="ORF">OTI717_LOCUS30862</name>
    <name evidence="1" type="ORF">RFH988_LOCUS13724</name>
    <name evidence="2" type="ORF">SEV965_LOCUS14528</name>
</gene>
<dbReference type="Proteomes" id="UP000663823">
    <property type="component" value="Unassembled WGS sequence"/>
</dbReference>
<organism evidence="1 5">
    <name type="scientific">Rotaria sordida</name>
    <dbReference type="NCBI Taxonomy" id="392033"/>
    <lineage>
        <taxon>Eukaryota</taxon>
        <taxon>Metazoa</taxon>
        <taxon>Spiralia</taxon>
        <taxon>Gnathifera</taxon>
        <taxon>Rotifera</taxon>
        <taxon>Eurotatoria</taxon>
        <taxon>Bdelloidea</taxon>
        <taxon>Philodinida</taxon>
        <taxon>Philodinidae</taxon>
        <taxon>Rotaria</taxon>
    </lineage>
</organism>
<evidence type="ECO:0000313" key="5">
    <source>
        <dbReference type="Proteomes" id="UP000663882"/>
    </source>
</evidence>
<dbReference type="InterPro" id="IPR032710">
    <property type="entry name" value="NTF2-like_dom_sf"/>
</dbReference>
<dbReference type="AlphaFoldDB" id="A0A814GBX9"/>
<dbReference type="Gene3D" id="3.10.450.50">
    <property type="match status" value="1"/>
</dbReference>
<reference evidence="1" key="1">
    <citation type="submission" date="2021-02" db="EMBL/GenBank/DDBJ databases">
        <authorList>
            <person name="Nowell W R."/>
        </authorList>
    </citation>
    <scope>NUCLEOTIDE SEQUENCE</scope>
</reference>
<evidence type="ECO:0000313" key="2">
    <source>
        <dbReference type="EMBL" id="CAF1074454.1"/>
    </source>
</evidence>
<dbReference type="EMBL" id="CAJOAX010008508">
    <property type="protein sequence ID" value="CAF4035483.1"/>
    <property type="molecule type" value="Genomic_DNA"/>
</dbReference>
<dbReference type="EMBL" id="CAJNOO010000612">
    <property type="protein sequence ID" value="CAF0992309.1"/>
    <property type="molecule type" value="Genomic_DNA"/>
</dbReference>
<dbReference type="Proteomes" id="UP000663874">
    <property type="component" value="Unassembled WGS sequence"/>
</dbReference>
<comment type="caution">
    <text evidence="1">The sequence shown here is derived from an EMBL/GenBank/DDBJ whole genome shotgun (WGS) entry which is preliminary data.</text>
</comment>
<dbReference type="EMBL" id="CAJNOU010000727">
    <property type="protein sequence ID" value="CAF1074454.1"/>
    <property type="molecule type" value="Genomic_DNA"/>
</dbReference>
<accession>A0A814GBX9</accession>
<dbReference type="OrthoDB" id="10036553at2759"/>
<name>A0A814GBX9_9BILA</name>
<dbReference type="Proteomes" id="UP000663889">
    <property type="component" value="Unassembled WGS sequence"/>
</dbReference>
<proteinExistence type="predicted"/>
<dbReference type="EMBL" id="CAJOBE010006333">
    <property type="protein sequence ID" value="CAF4003838.1"/>
    <property type="molecule type" value="Genomic_DNA"/>
</dbReference>
<dbReference type="Proteomes" id="UP000663882">
    <property type="component" value="Unassembled WGS sequence"/>
</dbReference>
<dbReference type="SUPFAM" id="SSF54427">
    <property type="entry name" value="NTF2-like"/>
    <property type="match status" value="1"/>
</dbReference>
<evidence type="ECO:0008006" key="6">
    <source>
        <dbReference type="Google" id="ProtNLM"/>
    </source>
</evidence>
<evidence type="ECO:0000313" key="1">
    <source>
        <dbReference type="EMBL" id="CAF0992309.1"/>
    </source>
</evidence>
<protein>
    <recommendedName>
        <fullName evidence="6">DUF4440 domain-containing protein</fullName>
    </recommendedName>
</protein>